<proteinExistence type="inferred from homology"/>
<accession>A0A072UG05</accession>
<organism evidence="5 8">
    <name type="scientific">Medicago truncatula</name>
    <name type="common">Barrel medic</name>
    <name type="synonym">Medicago tribuloides</name>
    <dbReference type="NCBI Taxonomy" id="3880"/>
    <lineage>
        <taxon>Eukaryota</taxon>
        <taxon>Viridiplantae</taxon>
        <taxon>Streptophyta</taxon>
        <taxon>Embryophyta</taxon>
        <taxon>Tracheophyta</taxon>
        <taxon>Spermatophyta</taxon>
        <taxon>Magnoliopsida</taxon>
        <taxon>eudicotyledons</taxon>
        <taxon>Gunneridae</taxon>
        <taxon>Pentapetalae</taxon>
        <taxon>rosids</taxon>
        <taxon>fabids</taxon>
        <taxon>Fabales</taxon>
        <taxon>Fabaceae</taxon>
        <taxon>Papilionoideae</taxon>
        <taxon>50 kb inversion clade</taxon>
        <taxon>NPAAA clade</taxon>
        <taxon>Hologalegina</taxon>
        <taxon>IRL clade</taxon>
        <taxon>Trifolieae</taxon>
        <taxon>Medicago</taxon>
    </lineage>
</organism>
<dbReference type="Gene3D" id="1.20.1280.170">
    <property type="entry name" value="Exocyst complex component Exo70"/>
    <property type="match status" value="1"/>
</dbReference>
<evidence type="ECO:0000256" key="3">
    <source>
        <dbReference type="RuleBase" id="RU365026"/>
    </source>
</evidence>
<keyword evidence="2 3" id="KW-0813">Transport</keyword>
<dbReference type="OrthoDB" id="1922221at2759"/>
<dbReference type="InterPro" id="IPR046364">
    <property type="entry name" value="Exo70_C"/>
</dbReference>
<protein>
    <recommendedName>
        <fullName evidence="3">Exocyst subunit Exo70 family protein</fullName>
    </recommendedName>
</protein>
<reference evidence="5 8" key="1">
    <citation type="journal article" date="2011" name="Nature">
        <title>The Medicago genome provides insight into the evolution of rhizobial symbioses.</title>
        <authorList>
            <person name="Young N.D."/>
            <person name="Debelle F."/>
            <person name="Oldroyd G.E."/>
            <person name="Geurts R."/>
            <person name="Cannon S.B."/>
            <person name="Udvardi M.K."/>
            <person name="Benedito V.A."/>
            <person name="Mayer K.F."/>
            <person name="Gouzy J."/>
            <person name="Schoof H."/>
            <person name="Van de Peer Y."/>
            <person name="Proost S."/>
            <person name="Cook D.R."/>
            <person name="Meyers B.C."/>
            <person name="Spannagl M."/>
            <person name="Cheung F."/>
            <person name="De Mita S."/>
            <person name="Krishnakumar V."/>
            <person name="Gundlach H."/>
            <person name="Zhou S."/>
            <person name="Mudge J."/>
            <person name="Bharti A.K."/>
            <person name="Murray J.D."/>
            <person name="Naoumkina M.A."/>
            <person name="Rosen B."/>
            <person name="Silverstein K.A."/>
            <person name="Tang H."/>
            <person name="Rombauts S."/>
            <person name="Zhao P.X."/>
            <person name="Zhou P."/>
            <person name="Barbe V."/>
            <person name="Bardou P."/>
            <person name="Bechner M."/>
            <person name="Bellec A."/>
            <person name="Berger A."/>
            <person name="Berges H."/>
            <person name="Bidwell S."/>
            <person name="Bisseling T."/>
            <person name="Choisne N."/>
            <person name="Couloux A."/>
            <person name="Denny R."/>
            <person name="Deshpande S."/>
            <person name="Dai X."/>
            <person name="Doyle J.J."/>
            <person name="Dudez A.M."/>
            <person name="Farmer A.D."/>
            <person name="Fouteau S."/>
            <person name="Franken C."/>
            <person name="Gibelin C."/>
            <person name="Gish J."/>
            <person name="Goldstein S."/>
            <person name="Gonzalez A.J."/>
            <person name="Green P.J."/>
            <person name="Hallab A."/>
            <person name="Hartog M."/>
            <person name="Hua A."/>
            <person name="Humphray S.J."/>
            <person name="Jeong D.H."/>
            <person name="Jing Y."/>
            <person name="Jocker A."/>
            <person name="Kenton S.M."/>
            <person name="Kim D.J."/>
            <person name="Klee K."/>
            <person name="Lai H."/>
            <person name="Lang C."/>
            <person name="Lin S."/>
            <person name="Macmil S.L."/>
            <person name="Magdelenat G."/>
            <person name="Matthews L."/>
            <person name="McCorrison J."/>
            <person name="Monaghan E.L."/>
            <person name="Mun J.H."/>
            <person name="Najar F.Z."/>
            <person name="Nicholson C."/>
            <person name="Noirot C."/>
            <person name="O'Bleness M."/>
            <person name="Paule C.R."/>
            <person name="Poulain J."/>
            <person name="Prion F."/>
            <person name="Qin B."/>
            <person name="Qu C."/>
            <person name="Retzel E.F."/>
            <person name="Riddle C."/>
            <person name="Sallet E."/>
            <person name="Samain S."/>
            <person name="Samson N."/>
            <person name="Sanders I."/>
            <person name="Saurat O."/>
            <person name="Scarpelli C."/>
            <person name="Schiex T."/>
            <person name="Segurens B."/>
            <person name="Severin A.J."/>
            <person name="Sherrier D.J."/>
            <person name="Shi R."/>
            <person name="Sims S."/>
            <person name="Singer S.R."/>
            <person name="Sinharoy S."/>
            <person name="Sterck L."/>
            <person name="Viollet A."/>
            <person name="Wang B.B."/>
            <person name="Wang K."/>
            <person name="Wang M."/>
            <person name="Wang X."/>
            <person name="Warfsmann J."/>
            <person name="Weissenbach J."/>
            <person name="White D.D."/>
            <person name="White J.D."/>
            <person name="Wiley G.B."/>
            <person name="Wincker P."/>
            <person name="Xing Y."/>
            <person name="Yang L."/>
            <person name="Yao Z."/>
            <person name="Ying F."/>
            <person name="Zhai J."/>
            <person name="Zhou L."/>
            <person name="Zuber A."/>
            <person name="Denarie J."/>
            <person name="Dixon R.A."/>
            <person name="May G.D."/>
            <person name="Schwartz D.C."/>
            <person name="Rogers J."/>
            <person name="Quetier F."/>
            <person name="Town C.D."/>
            <person name="Roe B.A."/>
        </authorList>
    </citation>
    <scope>NUCLEOTIDE SEQUENCE [LARGE SCALE GENOMIC DNA]</scope>
    <source>
        <strain evidence="5">A17</strain>
        <strain evidence="7 8">cv. Jemalong A17</strain>
    </source>
</reference>
<evidence type="ECO:0000256" key="2">
    <source>
        <dbReference type="ARBA" id="ARBA00022448"/>
    </source>
</evidence>
<dbReference type="Pfam" id="PF03081">
    <property type="entry name" value="Exo70_C"/>
    <property type="match status" value="1"/>
</dbReference>
<dbReference type="GO" id="GO:0006887">
    <property type="term" value="P:exocytosis"/>
    <property type="evidence" value="ECO:0000318"/>
    <property type="project" value="GO_Central"/>
</dbReference>
<gene>
    <name evidence="7" type="primary">25491249</name>
    <name evidence="5" type="ordered locus">MTR_4g008260</name>
    <name evidence="6" type="ORF">MtrunA17_Chr4g0002391</name>
</gene>
<feature type="domain" description="Exocyst complex subunit Exo70 C-terminal" evidence="4">
    <location>
        <begin position="286"/>
        <end position="635"/>
    </location>
</feature>
<sequence length="673" mass="77207">MESKENIEATRKLLTSSLETSISISSALDESSSRLQLLNQRCLSMQASLKSISMQLQSISFSDVEHGIDSVLCSVSAVLKVFQCVTQLEHSLSIDASFDLLTYVSNTKKLEESLKLLTANCKLATSWLRSTFEFLQDKTTISTNEFYLLNVNKSLRILQELQTMENGARVDGGILSIAFDKLEIAFHKLLMENSMPLSLGSLTSHVGQQNNAVKQDLNFPSSLTRKLQVIAERLNANNRIQKCQTMYVEIRGTNAHRSLKTLDLSYLKFSITEIEDAHGMENLIDKWGNHLELVVKKLLDVEYKLCHIVFEKIGLEASMSCFAKIAIESGMLTFIEFGKVVTERKNDPFKLLNLLSMFKVLNDLRLKFNQLFRGEACERIRIVTKDLITRIVNGASEIFLLLSEQVKLQRPTCPPSDGSVPKLVSFVTDYCNRLLSDEYKPQLNKVLEIYLSWRNELFEEGIFVGQIYSIIKEVAVNLDDWSKAYEDINLSYFFMMNNHCHFYNLKGTLVGNMMGDSWLRAHEQYKEYYAALYLRNSWGNLQNILVVSSSMTCQDLVKRINAFSLAFDEMYKKQCNWIISDVILRENICKHLVEGIIPIYKVYLKNYILSIDQNDEGVVDKHIIKYTTKSLENEIWSLFQPKMKKHDNSIKHIDLISKIKEFSHQFRLTLAGL</sequence>
<dbReference type="GO" id="GO:0000145">
    <property type="term" value="C:exocyst"/>
    <property type="evidence" value="ECO:0000318"/>
    <property type="project" value="GO_Central"/>
</dbReference>
<evidence type="ECO:0000313" key="7">
    <source>
        <dbReference type="EnsemblPlants" id="KEH28617"/>
    </source>
</evidence>
<reference evidence="6" key="4">
    <citation type="journal article" date="2018" name="Nat. Plants">
        <title>Whole-genome landscape of Medicago truncatula symbiotic genes.</title>
        <authorList>
            <person name="Pecrix Y."/>
            <person name="Gamas P."/>
            <person name="Carrere S."/>
        </authorList>
    </citation>
    <scope>NUCLEOTIDE SEQUENCE</scope>
    <source>
        <tissue evidence="6">Leaves</tissue>
    </source>
</reference>
<dbReference type="GO" id="GO:0005546">
    <property type="term" value="F:phosphatidylinositol-4,5-bisphosphate binding"/>
    <property type="evidence" value="ECO:0007669"/>
    <property type="project" value="InterPro"/>
</dbReference>
<evidence type="ECO:0000313" key="8">
    <source>
        <dbReference type="Proteomes" id="UP000002051"/>
    </source>
</evidence>
<dbReference type="PANTHER" id="PTHR12542">
    <property type="entry name" value="EXOCYST COMPLEX PROTEIN EXO70"/>
    <property type="match status" value="1"/>
</dbReference>
<dbReference type="EMBL" id="CM001220">
    <property type="protein sequence ID" value="KEH28617.1"/>
    <property type="molecule type" value="Genomic_DNA"/>
</dbReference>
<evidence type="ECO:0000313" key="5">
    <source>
        <dbReference type="EMBL" id="KEH28617.1"/>
    </source>
</evidence>
<dbReference type="KEGG" id="mtr:25491249"/>
<evidence type="ECO:0000313" key="6">
    <source>
        <dbReference type="EMBL" id="RHN58434.1"/>
    </source>
</evidence>
<comment type="similarity">
    <text evidence="1 3">Belongs to the EXO70 family.</text>
</comment>
<dbReference type="HOGENOM" id="CLU_010236_1_0_1"/>
<name>A0A072UG05_MEDTR</name>
<dbReference type="Proteomes" id="UP000265566">
    <property type="component" value="Chromosome 4"/>
</dbReference>
<reference evidence="7" key="3">
    <citation type="submission" date="2015-04" db="UniProtKB">
        <authorList>
            <consortium name="EnsemblPlants"/>
        </authorList>
    </citation>
    <scope>IDENTIFICATION</scope>
    <source>
        <strain evidence="7">cv. Jemalong A17</strain>
    </source>
</reference>
<dbReference type="InterPro" id="IPR016159">
    <property type="entry name" value="Cullin_repeat-like_dom_sf"/>
</dbReference>
<dbReference type="STRING" id="3880.A0A072UG05"/>
<keyword evidence="8" id="KW-1185">Reference proteome</keyword>
<dbReference type="AlphaFoldDB" id="A0A072UG05"/>
<dbReference type="EnsemblPlants" id="KEH28617">
    <property type="protein sequence ID" value="KEH28617"/>
    <property type="gene ID" value="MTR_4g008260"/>
</dbReference>
<keyword evidence="3" id="KW-0653">Protein transport</keyword>
<reference evidence="5 8" key="2">
    <citation type="journal article" date="2014" name="BMC Genomics">
        <title>An improved genome release (version Mt4.0) for the model legume Medicago truncatula.</title>
        <authorList>
            <person name="Tang H."/>
            <person name="Krishnakumar V."/>
            <person name="Bidwell S."/>
            <person name="Rosen B."/>
            <person name="Chan A."/>
            <person name="Zhou S."/>
            <person name="Gentzbittel L."/>
            <person name="Childs K.L."/>
            <person name="Yandell M."/>
            <person name="Gundlach H."/>
            <person name="Mayer K.F."/>
            <person name="Schwartz D.C."/>
            <person name="Town C.D."/>
        </authorList>
    </citation>
    <scope>GENOME REANNOTATION</scope>
    <source>
        <strain evidence="5">A17</strain>
        <strain evidence="7 8">cv. Jemalong A17</strain>
    </source>
</reference>
<dbReference type="Gramene" id="rna20348">
    <property type="protein sequence ID" value="RHN58434.1"/>
    <property type="gene ID" value="gene20348"/>
</dbReference>
<keyword evidence="3" id="KW-0268">Exocytosis</keyword>
<evidence type="ECO:0000259" key="4">
    <source>
        <dbReference type="Pfam" id="PF03081"/>
    </source>
</evidence>
<dbReference type="EMBL" id="PSQE01000004">
    <property type="protein sequence ID" value="RHN58434.1"/>
    <property type="molecule type" value="Genomic_DNA"/>
</dbReference>
<dbReference type="SUPFAM" id="SSF74788">
    <property type="entry name" value="Cullin repeat-like"/>
    <property type="match status" value="1"/>
</dbReference>
<evidence type="ECO:0000256" key="1">
    <source>
        <dbReference type="ARBA" id="ARBA00006756"/>
    </source>
</evidence>
<dbReference type="GO" id="GO:0015031">
    <property type="term" value="P:protein transport"/>
    <property type="evidence" value="ECO:0007669"/>
    <property type="project" value="UniProtKB-KW"/>
</dbReference>
<dbReference type="Proteomes" id="UP000002051">
    <property type="component" value="Chromosome 4"/>
</dbReference>
<dbReference type="PANTHER" id="PTHR12542:SF123">
    <property type="entry name" value="EXOCYST SUBUNIT EXO70 FAMILY PROTEIN"/>
    <property type="match status" value="1"/>
</dbReference>
<comment type="function">
    <text evidence="3">Component of the exocyst complex.</text>
</comment>
<dbReference type="InterPro" id="IPR004140">
    <property type="entry name" value="Exo70"/>
</dbReference>